<reference evidence="2" key="2">
    <citation type="submission" date="2020-05" db="UniProtKB">
        <authorList>
            <consortium name="EnsemblMetazoa"/>
        </authorList>
    </citation>
    <scope>IDENTIFICATION</scope>
</reference>
<gene>
    <name evidence="1" type="ORF">ZHAS_00002791</name>
</gene>
<dbReference type="Proteomes" id="UP000030765">
    <property type="component" value="Unassembled WGS sequence"/>
</dbReference>
<dbReference type="EMBL" id="KE524641">
    <property type="protein sequence ID" value="KFB35849.1"/>
    <property type="molecule type" value="Genomic_DNA"/>
</dbReference>
<evidence type="ECO:0000313" key="1">
    <source>
        <dbReference type="EMBL" id="KFB35849.1"/>
    </source>
</evidence>
<dbReference type="VEuPathDB" id="VectorBase:ASIC002791"/>
<dbReference type="EMBL" id="ATLV01011103">
    <property type="status" value="NOT_ANNOTATED_CDS"/>
    <property type="molecule type" value="Genomic_DNA"/>
</dbReference>
<proteinExistence type="predicted"/>
<accession>A0A084VD05</accession>
<protein>
    <submittedName>
        <fullName evidence="1 2">Uncharacterized protein</fullName>
    </submittedName>
</protein>
<evidence type="ECO:0000313" key="2">
    <source>
        <dbReference type="EnsemblMetazoa" id="ASIC002791-PA"/>
    </source>
</evidence>
<keyword evidence="3" id="KW-1185">Reference proteome</keyword>
<dbReference type="AlphaFoldDB" id="A0A084VD05"/>
<reference evidence="1 3" key="1">
    <citation type="journal article" date="2014" name="BMC Genomics">
        <title>Genome sequence of Anopheles sinensis provides insight into genetics basis of mosquito competence for malaria parasites.</title>
        <authorList>
            <person name="Zhou D."/>
            <person name="Zhang D."/>
            <person name="Ding G."/>
            <person name="Shi L."/>
            <person name="Hou Q."/>
            <person name="Ye Y."/>
            <person name="Xu Y."/>
            <person name="Zhou H."/>
            <person name="Xiong C."/>
            <person name="Li S."/>
            <person name="Yu J."/>
            <person name="Hong S."/>
            <person name="Yu X."/>
            <person name="Zou P."/>
            <person name="Chen C."/>
            <person name="Chang X."/>
            <person name="Wang W."/>
            <person name="Lv Y."/>
            <person name="Sun Y."/>
            <person name="Ma L."/>
            <person name="Shen B."/>
            <person name="Zhu C."/>
        </authorList>
    </citation>
    <scope>NUCLEOTIDE SEQUENCE [LARGE SCALE GENOMIC DNA]</scope>
</reference>
<dbReference type="EnsemblMetazoa" id="ASIC002791-RA">
    <property type="protein sequence ID" value="ASIC002791-PA"/>
    <property type="gene ID" value="ASIC002791"/>
</dbReference>
<sequence length="51" mass="5620">MIGTPFVESYEKDNGGNSILCINYQQAKVSGFTLTLTPSPQLHCRCVYSHA</sequence>
<evidence type="ECO:0000313" key="3">
    <source>
        <dbReference type="Proteomes" id="UP000030765"/>
    </source>
</evidence>
<name>A0A084VD05_ANOSI</name>
<organism evidence="1">
    <name type="scientific">Anopheles sinensis</name>
    <name type="common">Mosquito</name>
    <dbReference type="NCBI Taxonomy" id="74873"/>
    <lineage>
        <taxon>Eukaryota</taxon>
        <taxon>Metazoa</taxon>
        <taxon>Ecdysozoa</taxon>
        <taxon>Arthropoda</taxon>
        <taxon>Hexapoda</taxon>
        <taxon>Insecta</taxon>
        <taxon>Pterygota</taxon>
        <taxon>Neoptera</taxon>
        <taxon>Endopterygota</taxon>
        <taxon>Diptera</taxon>
        <taxon>Nematocera</taxon>
        <taxon>Culicoidea</taxon>
        <taxon>Culicidae</taxon>
        <taxon>Anophelinae</taxon>
        <taxon>Anopheles</taxon>
    </lineage>
</organism>